<dbReference type="Proteomes" id="UP000479114">
    <property type="component" value="Chromosome"/>
</dbReference>
<gene>
    <name evidence="2" type="ORF">GZH47_25095</name>
</gene>
<feature type="chain" id="PRO_5038774978" description="DUF5057 domain-containing protein" evidence="1">
    <location>
        <begin position="26"/>
        <end position="870"/>
    </location>
</feature>
<evidence type="ECO:0000313" key="2">
    <source>
        <dbReference type="EMBL" id="QHW33752.1"/>
    </source>
</evidence>
<evidence type="ECO:0000256" key="1">
    <source>
        <dbReference type="SAM" id="SignalP"/>
    </source>
</evidence>
<evidence type="ECO:0008006" key="4">
    <source>
        <dbReference type="Google" id="ProtNLM"/>
    </source>
</evidence>
<evidence type="ECO:0000313" key="3">
    <source>
        <dbReference type="Proteomes" id="UP000479114"/>
    </source>
</evidence>
<organism evidence="2 3">
    <name type="scientific">Paenibacillus rhizovicinus</name>
    <dbReference type="NCBI Taxonomy" id="2704463"/>
    <lineage>
        <taxon>Bacteria</taxon>
        <taxon>Bacillati</taxon>
        <taxon>Bacillota</taxon>
        <taxon>Bacilli</taxon>
        <taxon>Bacillales</taxon>
        <taxon>Paenibacillaceae</taxon>
        <taxon>Paenibacillus</taxon>
    </lineage>
</organism>
<dbReference type="AlphaFoldDB" id="A0A6C0PB07"/>
<protein>
    <recommendedName>
        <fullName evidence="4">DUF5057 domain-containing protein</fullName>
    </recommendedName>
</protein>
<keyword evidence="1" id="KW-0732">Signal</keyword>
<name>A0A6C0PB07_9BACL</name>
<dbReference type="RefSeq" id="WP_162643750.1">
    <property type="nucleotide sequence ID" value="NZ_CP048286.1"/>
</dbReference>
<feature type="signal peptide" evidence="1">
    <location>
        <begin position="1"/>
        <end position="25"/>
    </location>
</feature>
<dbReference type="EMBL" id="CP048286">
    <property type="protein sequence ID" value="QHW33752.1"/>
    <property type="molecule type" value="Genomic_DNA"/>
</dbReference>
<accession>A0A6C0PB07</accession>
<reference evidence="2 3" key="1">
    <citation type="submission" date="2020-02" db="EMBL/GenBank/DDBJ databases">
        <title>Paenibacillus sp. nov., isolated from rhizosphere soil of tomato.</title>
        <authorList>
            <person name="Weon H.-Y."/>
            <person name="Lee S.A."/>
        </authorList>
    </citation>
    <scope>NUCLEOTIDE SEQUENCE [LARGE SCALE GENOMIC DNA]</scope>
    <source>
        <strain evidence="2 3">14171R-81</strain>
    </source>
</reference>
<keyword evidence="3" id="KW-1185">Reference proteome</keyword>
<dbReference type="InterPro" id="IPR043751">
    <property type="entry name" value="DUF5696"/>
</dbReference>
<dbReference type="Pfam" id="PF18952">
    <property type="entry name" value="DUF5696"/>
    <property type="match status" value="1"/>
</dbReference>
<dbReference type="KEGG" id="prz:GZH47_25095"/>
<proteinExistence type="predicted"/>
<sequence>MKNRKRIVMAALCVSLAAVSPVRHFAHGQSEGSGAPKLSIAPSPAAANGKAAAREAAIASIDTASGQAAVTPRTSNTPEELAALTRMEQVSETDSLALFINRETAAIAVKDKRDGYIWFSNPVDAGSDKLASPLYRSEMSSQLLLNYYNDKGQVYRFNSFDDSVQKKQFAINVKDGAVNVTYQFGKAAGNTDIIPAVIGKQRFEDAILAKLKDDDARKQVTYKYRYNEEKQVYTVRNLQDNVKQELADYLTSAGYTAKDAAKDNKENGGSSEEAAEAEAQFTIPVEYALDGDQFVVTIHGKDVKYNEAFPLASVQVLKHFGAADDKKDGYIFVPDGSGALIRLNNKKLTAEPYRMPVYGEDGTFDVKERVLTSTPVRLPVFGMKQNDHAVLGIIEGGDALASILADISGRHDAYNSVNAEFQFVAQDVYTLTSGTKSSSVPMFQKHPYQGDIKLRYAFLSGDDADYVGMAGAYREYLIAKYDLKKLTSAENAPFILELEGAFKRQKSFLGIPYKTTEPLTTFEDAARIIAMLKERGVDDLALRYVGWFNGGIRHGSPKSIKPESALGGKSGLNKLANYAEENGVRLYPDTAFLEKYKGSQDSADFLDRRNAAIYKYDPVMFVKDSASFSHYVLSANKLPGTVGGFLSDYGKLGIHGLSLRDMGSEVNSDFNPSSPVSRQDALGTIVAEAGKLKQGTESLMVSGGNAYMVPYADIIVGAPTSSNRKNITDEDVMFYQIALHGYVDLAGAPFNREDTTSPRASMLKALETGSNLYYVWYYKDSSAVKDTAYNDLYALHYADWIDEATALYQEMNPVLKQVRNETIVGHRNLADGVVETTFENGLSILINYNTTAVQVNGMSIGAESFRLGGE</sequence>